<keyword evidence="5" id="KW-1185">Reference proteome</keyword>
<dbReference type="PANTHER" id="PTHR43300:SF7">
    <property type="entry name" value="UDP-N-ACETYLBACILLOSAMINE N-ACETYLTRANSFERASE"/>
    <property type="match status" value="1"/>
</dbReference>
<evidence type="ECO:0000313" key="5">
    <source>
        <dbReference type="Proteomes" id="UP001205906"/>
    </source>
</evidence>
<dbReference type="InterPro" id="IPR050179">
    <property type="entry name" value="Trans_hexapeptide_repeat"/>
</dbReference>
<proteinExistence type="inferred from homology"/>
<dbReference type="Gene3D" id="2.160.10.10">
    <property type="entry name" value="Hexapeptide repeat proteins"/>
    <property type="match status" value="1"/>
</dbReference>
<name>A0ABT1C5S0_9HYPH</name>
<gene>
    <name evidence="4" type="ORF">NGM99_10245</name>
</gene>
<comment type="similarity">
    <text evidence="1">Belongs to the transferase hexapeptide repeat family.</text>
</comment>
<dbReference type="InterPro" id="IPR018357">
    <property type="entry name" value="Hexapep_transf_CS"/>
</dbReference>
<dbReference type="PROSITE" id="PS00101">
    <property type="entry name" value="HEXAPEP_TRANSFERASES"/>
    <property type="match status" value="1"/>
</dbReference>
<dbReference type="InterPro" id="IPR011004">
    <property type="entry name" value="Trimer_LpxA-like_sf"/>
</dbReference>
<evidence type="ECO:0000256" key="3">
    <source>
        <dbReference type="ARBA" id="ARBA00022737"/>
    </source>
</evidence>
<organism evidence="4 5">
    <name type="scientific">Mesorhizobium liriopis</name>
    <dbReference type="NCBI Taxonomy" id="2953882"/>
    <lineage>
        <taxon>Bacteria</taxon>
        <taxon>Pseudomonadati</taxon>
        <taxon>Pseudomonadota</taxon>
        <taxon>Alphaproteobacteria</taxon>
        <taxon>Hyphomicrobiales</taxon>
        <taxon>Phyllobacteriaceae</taxon>
        <taxon>Mesorhizobium</taxon>
    </lineage>
</organism>
<dbReference type="InterPro" id="IPR020019">
    <property type="entry name" value="AcTrfase_PglD-like"/>
</dbReference>
<keyword evidence="2" id="KW-0808">Transferase</keyword>
<evidence type="ECO:0000256" key="1">
    <source>
        <dbReference type="ARBA" id="ARBA00007274"/>
    </source>
</evidence>
<comment type="caution">
    <text evidence="4">The sequence shown here is derived from an EMBL/GenBank/DDBJ whole genome shotgun (WGS) entry which is preliminary data.</text>
</comment>
<dbReference type="Gene3D" id="3.40.50.20">
    <property type="match status" value="1"/>
</dbReference>
<dbReference type="CDD" id="cd03360">
    <property type="entry name" value="LbH_AT_putative"/>
    <property type="match status" value="1"/>
</dbReference>
<evidence type="ECO:0000313" key="4">
    <source>
        <dbReference type="EMBL" id="MCO6050169.1"/>
    </source>
</evidence>
<evidence type="ECO:0000256" key="2">
    <source>
        <dbReference type="ARBA" id="ARBA00022679"/>
    </source>
</evidence>
<keyword evidence="3" id="KW-0677">Repeat</keyword>
<dbReference type="SUPFAM" id="SSF51161">
    <property type="entry name" value="Trimeric LpxA-like enzymes"/>
    <property type="match status" value="1"/>
</dbReference>
<dbReference type="NCBIfam" id="TIGR03570">
    <property type="entry name" value="NeuD_NnaD"/>
    <property type="match status" value="1"/>
</dbReference>
<reference evidence="4 5" key="1">
    <citation type="submission" date="2022-06" db="EMBL/GenBank/DDBJ databases">
        <title>Mesorhizobium sp. strain RP14 Genome sequencing and assembly.</title>
        <authorList>
            <person name="Kim I."/>
        </authorList>
    </citation>
    <scope>NUCLEOTIDE SEQUENCE [LARGE SCALE GENOMIC DNA]</scope>
    <source>
        <strain evidence="5">RP14(2022)</strain>
    </source>
</reference>
<dbReference type="PANTHER" id="PTHR43300">
    <property type="entry name" value="ACETYLTRANSFERASE"/>
    <property type="match status" value="1"/>
</dbReference>
<accession>A0ABT1C5S0</accession>
<protein>
    <submittedName>
        <fullName evidence="4">Acetyltransferase</fullName>
    </submittedName>
</protein>
<dbReference type="EMBL" id="JAMXQS010000005">
    <property type="protein sequence ID" value="MCO6050169.1"/>
    <property type="molecule type" value="Genomic_DNA"/>
</dbReference>
<dbReference type="Proteomes" id="UP001205906">
    <property type="component" value="Unassembled WGS sequence"/>
</dbReference>
<sequence length="203" mass="20233">MDLLQLIQARGEAELLGLVAEPGAETHVLGAPIVGSDAALVSLATTLGATHFVVAIGTIRGGATLRMRLFEMGEAAGLLPFVAIHPTAVVSAHATIGPGSVVMAGAVLQARVHVGRNAILNTRCSIDHDCIVEDHAHLAPGSVLSGGVRVGIAAHVGTGAAVMQNICIGSGATVAAGATVVRNCAPYATIAGTPARLVHAAQS</sequence>